<name>A0A9P9EHY2_9PLEO</name>
<proteinExistence type="predicted"/>
<evidence type="ECO:0000313" key="2">
    <source>
        <dbReference type="Proteomes" id="UP000700596"/>
    </source>
</evidence>
<evidence type="ECO:0000313" key="1">
    <source>
        <dbReference type="EMBL" id="KAH7138570.1"/>
    </source>
</evidence>
<dbReference type="EMBL" id="JAGMWT010000001">
    <property type="protein sequence ID" value="KAH7138570.1"/>
    <property type="molecule type" value="Genomic_DNA"/>
</dbReference>
<reference evidence="1" key="1">
    <citation type="journal article" date="2021" name="Nat. Commun.">
        <title>Genetic determinants of endophytism in the Arabidopsis root mycobiome.</title>
        <authorList>
            <person name="Mesny F."/>
            <person name="Miyauchi S."/>
            <person name="Thiergart T."/>
            <person name="Pickel B."/>
            <person name="Atanasova L."/>
            <person name="Karlsson M."/>
            <person name="Huettel B."/>
            <person name="Barry K.W."/>
            <person name="Haridas S."/>
            <person name="Chen C."/>
            <person name="Bauer D."/>
            <person name="Andreopoulos W."/>
            <person name="Pangilinan J."/>
            <person name="LaButti K."/>
            <person name="Riley R."/>
            <person name="Lipzen A."/>
            <person name="Clum A."/>
            <person name="Drula E."/>
            <person name="Henrissat B."/>
            <person name="Kohler A."/>
            <person name="Grigoriev I.V."/>
            <person name="Martin F.M."/>
            <person name="Hacquard S."/>
        </authorList>
    </citation>
    <scope>NUCLEOTIDE SEQUENCE</scope>
    <source>
        <strain evidence="1">MPI-CAGE-CH-0243</strain>
    </source>
</reference>
<gene>
    <name evidence="1" type="ORF">B0J11DRAFT_574540</name>
</gene>
<sequence>MASRITQIAIDGAYDQLCAVAAAARSATDKYEHQPFKDALAVYSRAENQALSARIQSKLPRELRDMIYAQYWRNLCGSAFAGDEDPHPIMLRRARPWTMPCPSNPCECNLAWESNPHLILPDFVGHDTATEAAIAAYRTFDLCWFSGPEPEELREYLTVDYYHRGIVPGDYYRWLNVYIINKRMHPLVRQKDGTLVREEIRMFSRRGQEVLYDNLVALCRLKHKSRLYLKIQLDEMKPKKIETFLEIFRPVYLDLKNAGATIEIQGDVPPRAFQEMGSWIDISGYYGLPLEAWREKMKLFA</sequence>
<accession>A0A9P9EHY2</accession>
<comment type="caution">
    <text evidence="1">The sequence shown here is derived from an EMBL/GenBank/DDBJ whole genome shotgun (WGS) entry which is preliminary data.</text>
</comment>
<dbReference type="OrthoDB" id="3763466at2759"/>
<protein>
    <submittedName>
        <fullName evidence="1">Uncharacterized protein</fullName>
    </submittedName>
</protein>
<dbReference type="Proteomes" id="UP000700596">
    <property type="component" value="Unassembled WGS sequence"/>
</dbReference>
<organism evidence="1 2">
    <name type="scientific">Dendryphion nanum</name>
    <dbReference type="NCBI Taxonomy" id="256645"/>
    <lineage>
        <taxon>Eukaryota</taxon>
        <taxon>Fungi</taxon>
        <taxon>Dikarya</taxon>
        <taxon>Ascomycota</taxon>
        <taxon>Pezizomycotina</taxon>
        <taxon>Dothideomycetes</taxon>
        <taxon>Pleosporomycetidae</taxon>
        <taxon>Pleosporales</taxon>
        <taxon>Torulaceae</taxon>
        <taxon>Dendryphion</taxon>
    </lineage>
</organism>
<dbReference type="AlphaFoldDB" id="A0A9P9EHY2"/>
<keyword evidence="2" id="KW-1185">Reference proteome</keyword>